<organism evidence="6 7">
    <name type="scientific">Linum tenue</name>
    <dbReference type="NCBI Taxonomy" id="586396"/>
    <lineage>
        <taxon>Eukaryota</taxon>
        <taxon>Viridiplantae</taxon>
        <taxon>Streptophyta</taxon>
        <taxon>Embryophyta</taxon>
        <taxon>Tracheophyta</taxon>
        <taxon>Spermatophyta</taxon>
        <taxon>Magnoliopsida</taxon>
        <taxon>eudicotyledons</taxon>
        <taxon>Gunneridae</taxon>
        <taxon>Pentapetalae</taxon>
        <taxon>rosids</taxon>
        <taxon>fabids</taxon>
        <taxon>Malpighiales</taxon>
        <taxon>Linaceae</taxon>
        <taxon>Linum</taxon>
    </lineage>
</organism>
<sequence>MEAAAFDAGVQQPEGEENLIEAAKQIVKALGSGKNLTDDARKILADLGTQLSTINIISEDKDSDIGELEAQLDAIQEKIANWEADQSMIWDSGPDEAGEYMNATLEAQRLIERLENFCPGGGAGDDAGRRDLLRRAHDVLQMAMARLEQEFTHLLVQNQLPFERDNVASFRSSEDDGLDFNSFVSTGDDLEDPSNRDSSVSRSWEELTIDMVHPDAIPDLRDIAELMFVSGYGHECTQAYITVRRDALDECLFILEMEKLSIEDVLKLEWGSLNSKIKKWIRALKQFVRVYLASESFLSEQIFGQLEQSSWSVCFIEASKGSMLQLLNFGEAISIGPHKPEKLFPILDMYETVSGMIPDLDSLYASGAGSCVRIDCHELQRRLGDSVRAAFLEFENAIATSTSTIAFAGGGIHHLTRYVMNYLNTLTDYQESLNYLLKDHDRQNAVVMSPDLAPSTRQEDDARGEPAADDYATMALHFRSVTSILECNLDDKSRLYRDPSLQHVFMMNNVHYMAQKVKNSAALRHVFKDEWIRKRNWKFQQHAMSYERATWSSVLSLLKDEGNSHPGSVPKAQLRDRLKNFYVAFEDVYRTQTSWIIPDAQLREDLRISTSLKVIQAYRMFIGRHTNNIGDRHVRYSADDLQNYLLDLYEGSQKSLHNPHRR</sequence>
<dbReference type="EMBL" id="CAMGYJ010000002">
    <property type="protein sequence ID" value="CAI0387119.1"/>
    <property type="molecule type" value="Genomic_DNA"/>
</dbReference>
<dbReference type="PANTHER" id="PTHR12542:SF49">
    <property type="entry name" value="EXOCYST SUBUNIT EXO70 FAMILY PROTEIN"/>
    <property type="match status" value="1"/>
</dbReference>
<dbReference type="Proteomes" id="UP001154282">
    <property type="component" value="Unassembled WGS sequence"/>
</dbReference>
<dbReference type="GO" id="GO:0006887">
    <property type="term" value="P:exocytosis"/>
    <property type="evidence" value="ECO:0007669"/>
    <property type="project" value="UniProtKB-KW"/>
</dbReference>
<dbReference type="InterPro" id="IPR004140">
    <property type="entry name" value="Exo70"/>
</dbReference>
<keyword evidence="4" id="KW-0175">Coiled coil</keyword>
<comment type="function">
    <text evidence="3">Component of the exocyst complex.</text>
</comment>
<dbReference type="InterPro" id="IPR046364">
    <property type="entry name" value="Exo70_C"/>
</dbReference>
<evidence type="ECO:0000256" key="1">
    <source>
        <dbReference type="ARBA" id="ARBA00006756"/>
    </source>
</evidence>
<dbReference type="Pfam" id="PF03081">
    <property type="entry name" value="Exo70_C"/>
    <property type="match status" value="1"/>
</dbReference>
<feature type="coiled-coil region" evidence="4">
    <location>
        <begin position="58"/>
        <end position="85"/>
    </location>
</feature>
<dbReference type="SUPFAM" id="SSF74788">
    <property type="entry name" value="Cullin repeat-like"/>
    <property type="match status" value="1"/>
</dbReference>
<gene>
    <name evidence="6" type="ORF">LITE_LOCUS5342</name>
</gene>
<dbReference type="GO" id="GO:0005546">
    <property type="term" value="F:phosphatidylinositol-4,5-bisphosphate binding"/>
    <property type="evidence" value="ECO:0007669"/>
    <property type="project" value="InterPro"/>
</dbReference>
<dbReference type="GO" id="GO:0000145">
    <property type="term" value="C:exocyst"/>
    <property type="evidence" value="ECO:0007669"/>
    <property type="project" value="InterPro"/>
</dbReference>
<evidence type="ECO:0000256" key="2">
    <source>
        <dbReference type="ARBA" id="ARBA00022448"/>
    </source>
</evidence>
<evidence type="ECO:0000313" key="6">
    <source>
        <dbReference type="EMBL" id="CAI0387119.1"/>
    </source>
</evidence>
<feature type="domain" description="Exocyst complex subunit Exo70 C-terminal" evidence="5">
    <location>
        <begin position="278"/>
        <end position="647"/>
    </location>
</feature>
<keyword evidence="7" id="KW-1185">Reference proteome</keyword>
<evidence type="ECO:0000256" key="4">
    <source>
        <dbReference type="SAM" id="Coils"/>
    </source>
</evidence>
<comment type="caution">
    <text evidence="6">The sequence shown here is derived from an EMBL/GenBank/DDBJ whole genome shotgun (WGS) entry which is preliminary data.</text>
</comment>
<evidence type="ECO:0000256" key="3">
    <source>
        <dbReference type="RuleBase" id="RU365026"/>
    </source>
</evidence>
<dbReference type="GO" id="GO:0015031">
    <property type="term" value="P:protein transport"/>
    <property type="evidence" value="ECO:0007669"/>
    <property type="project" value="UniProtKB-KW"/>
</dbReference>
<reference evidence="6" key="1">
    <citation type="submission" date="2022-08" db="EMBL/GenBank/DDBJ databases">
        <authorList>
            <person name="Gutierrez-Valencia J."/>
        </authorList>
    </citation>
    <scope>NUCLEOTIDE SEQUENCE</scope>
</reference>
<evidence type="ECO:0000259" key="5">
    <source>
        <dbReference type="Pfam" id="PF03081"/>
    </source>
</evidence>
<dbReference type="AlphaFoldDB" id="A0AAV0HP74"/>
<keyword evidence="2 3" id="KW-0813">Transport</keyword>
<accession>A0AAV0HP74</accession>
<protein>
    <recommendedName>
        <fullName evidence="3">Exocyst subunit Exo70 family protein</fullName>
    </recommendedName>
</protein>
<dbReference type="Gene3D" id="1.20.1280.170">
    <property type="entry name" value="Exocyst complex component Exo70"/>
    <property type="match status" value="1"/>
</dbReference>
<proteinExistence type="inferred from homology"/>
<evidence type="ECO:0000313" key="7">
    <source>
        <dbReference type="Proteomes" id="UP001154282"/>
    </source>
</evidence>
<keyword evidence="3" id="KW-0268">Exocytosis</keyword>
<dbReference type="Pfam" id="PF20669">
    <property type="entry name" value="Exo70_N"/>
    <property type="match status" value="1"/>
</dbReference>
<comment type="similarity">
    <text evidence="1 3">Belongs to the EXO70 family.</text>
</comment>
<keyword evidence="3" id="KW-0653">Protein transport</keyword>
<dbReference type="InterPro" id="IPR016159">
    <property type="entry name" value="Cullin_repeat-like_dom_sf"/>
</dbReference>
<dbReference type="PANTHER" id="PTHR12542">
    <property type="entry name" value="EXOCYST COMPLEX PROTEIN EXO70"/>
    <property type="match status" value="1"/>
</dbReference>
<name>A0AAV0HP74_9ROSI</name>